<dbReference type="GO" id="GO:0005737">
    <property type="term" value="C:cytoplasm"/>
    <property type="evidence" value="ECO:0007669"/>
    <property type="project" value="TreeGrafter"/>
</dbReference>
<sequence>MSPLTLHFIQRLLLAASFWTLIAMLLSYLSHLREAKMNRKLLLRRIELLDNSLDDHLIAALWKKRLNETLQQFDWKSSSKSISDKDILEMASQSSNLPLFYQKKSKWDAPKNKKIKCLSPPSIYDLDFNNVYWQRMKQGNASFYLYNAYIDRRVGVGKAPLVRIIAMIDKVIPPTSFCKFWYHSKNVSKLVENTFVKSSYTYMWYDKWGNYKDGILQPYLISCPVQDWSIIPDSVSIVSENCEKITNNLRVIYNKPKIRKDFAVCVKGLDFLFKDISVRLVEWIELLNILGAKKIYFYQLEVHPNISKVLYYYEKQGLVEVIPLTLPGRQPNLPGFRHLYLKSKLVNKRQNELIPYNDCLYKNLYSYKFVSLLDIDEVIMPLKHENWNALIRDMLFVLNDRDFMTASFNFRNVYFFDELQDGKEMSHVAHKQGIPQYLHMMQHVYRSKIYNRPGSYVKCFHNVDKVVSLHNHFPLNCFGQCLTHDVNTSLGHLQHYRKDCVDPLQKNCKEFKRFAERDTSIWRFKERIIRKTTEALVDLNFLTDFESK</sequence>
<evidence type="ECO:0000256" key="7">
    <source>
        <dbReference type="ARBA" id="ARBA00023136"/>
    </source>
</evidence>
<evidence type="ECO:0000256" key="5">
    <source>
        <dbReference type="ARBA" id="ARBA00022692"/>
    </source>
</evidence>
<dbReference type="Proteomes" id="UP000827092">
    <property type="component" value="Unassembled WGS sequence"/>
</dbReference>
<keyword evidence="3 8" id="KW-0328">Glycosyltransferase</keyword>
<comment type="caution">
    <text evidence="9">The sequence shown here is derived from an EMBL/GenBank/DDBJ whole genome shotgun (WGS) entry which is preliminary data.</text>
</comment>
<dbReference type="PANTHER" id="PTHR21461:SF83">
    <property type="entry name" value="GLYCOSYLTRANSFERASE FAMILY 92 PROTEIN"/>
    <property type="match status" value="1"/>
</dbReference>
<evidence type="ECO:0000313" key="10">
    <source>
        <dbReference type="Proteomes" id="UP000827092"/>
    </source>
</evidence>
<comment type="similarity">
    <text evidence="2 8">Belongs to the glycosyltransferase 92 family.</text>
</comment>
<accession>A0AAV6VR96</accession>
<comment type="subcellular location">
    <subcellularLocation>
        <location evidence="1">Membrane</location>
        <topology evidence="1">Single-pass membrane protein</topology>
    </subcellularLocation>
</comment>
<evidence type="ECO:0000256" key="1">
    <source>
        <dbReference type="ARBA" id="ARBA00004167"/>
    </source>
</evidence>
<dbReference type="PANTHER" id="PTHR21461">
    <property type="entry name" value="GLYCOSYLTRANSFERASE FAMILY 92 PROTEIN"/>
    <property type="match status" value="1"/>
</dbReference>
<dbReference type="GO" id="GO:0016757">
    <property type="term" value="F:glycosyltransferase activity"/>
    <property type="evidence" value="ECO:0007669"/>
    <property type="project" value="UniProtKB-UniRule"/>
</dbReference>
<dbReference type="Pfam" id="PF01697">
    <property type="entry name" value="Glyco_transf_92"/>
    <property type="match status" value="1"/>
</dbReference>
<feature type="transmembrane region" description="Helical" evidence="8">
    <location>
        <begin position="12"/>
        <end position="30"/>
    </location>
</feature>
<evidence type="ECO:0000256" key="4">
    <source>
        <dbReference type="ARBA" id="ARBA00022679"/>
    </source>
</evidence>
<keyword evidence="10" id="KW-1185">Reference proteome</keyword>
<proteinExistence type="inferred from homology"/>
<dbReference type="InterPro" id="IPR008166">
    <property type="entry name" value="Glyco_transf_92"/>
</dbReference>
<dbReference type="EMBL" id="JAFNEN010000041">
    <property type="protein sequence ID" value="KAG8198273.1"/>
    <property type="molecule type" value="Genomic_DNA"/>
</dbReference>
<dbReference type="EC" id="2.4.1.-" evidence="8"/>
<keyword evidence="4 8" id="KW-0808">Transferase</keyword>
<keyword evidence="7 8" id="KW-0472">Membrane</keyword>
<protein>
    <recommendedName>
        <fullName evidence="8">Glycosyltransferase family 92 protein</fullName>
        <ecNumber evidence="8">2.4.1.-</ecNumber>
    </recommendedName>
</protein>
<gene>
    <name evidence="9" type="ORF">JTE90_021527</name>
</gene>
<dbReference type="AlphaFoldDB" id="A0AAV6VR96"/>
<keyword evidence="6 8" id="KW-1133">Transmembrane helix</keyword>
<name>A0AAV6VR96_9ARAC</name>
<evidence type="ECO:0000313" key="9">
    <source>
        <dbReference type="EMBL" id="KAG8198273.1"/>
    </source>
</evidence>
<evidence type="ECO:0000256" key="6">
    <source>
        <dbReference type="ARBA" id="ARBA00022989"/>
    </source>
</evidence>
<evidence type="ECO:0000256" key="2">
    <source>
        <dbReference type="ARBA" id="ARBA00007647"/>
    </source>
</evidence>
<keyword evidence="5 8" id="KW-0812">Transmembrane</keyword>
<organism evidence="9 10">
    <name type="scientific">Oedothorax gibbosus</name>
    <dbReference type="NCBI Taxonomy" id="931172"/>
    <lineage>
        <taxon>Eukaryota</taxon>
        <taxon>Metazoa</taxon>
        <taxon>Ecdysozoa</taxon>
        <taxon>Arthropoda</taxon>
        <taxon>Chelicerata</taxon>
        <taxon>Arachnida</taxon>
        <taxon>Araneae</taxon>
        <taxon>Araneomorphae</taxon>
        <taxon>Entelegynae</taxon>
        <taxon>Araneoidea</taxon>
        <taxon>Linyphiidae</taxon>
        <taxon>Erigoninae</taxon>
        <taxon>Oedothorax</taxon>
    </lineage>
</organism>
<dbReference type="GO" id="GO:0016020">
    <property type="term" value="C:membrane"/>
    <property type="evidence" value="ECO:0007669"/>
    <property type="project" value="UniProtKB-SubCell"/>
</dbReference>
<evidence type="ECO:0000256" key="3">
    <source>
        <dbReference type="ARBA" id="ARBA00022676"/>
    </source>
</evidence>
<reference evidence="9 10" key="1">
    <citation type="journal article" date="2022" name="Nat. Ecol. Evol.">
        <title>A masculinizing supergene underlies an exaggerated male reproductive morph in a spider.</title>
        <authorList>
            <person name="Hendrickx F."/>
            <person name="De Corte Z."/>
            <person name="Sonet G."/>
            <person name="Van Belleghem S.M."/>
            <person name="Kostlbacher S."/>
            <person name="Vangestel C."/>
        </authorList>
    </citation>
    <scope>NUCLEOTIDE SEQUENCE [LARGE SCALE GENOMIC DNA]</scope>
    <source>
        <strain evidence="9">W744_W776</strain>
    </source>
</reference>
<evidence type="ECO:0000256" key="8">
    <source>
        <dbReference type="RuleBase" id="RU366017"/>
    </source>
</evidence>